<dbReference type="RefSeq" id="WP_212827046.1">
    <property type="nucleotide sequence ID" value="NZ_AP023359.1"/>
</dbReference>
<dbReference type="SUPFAM" id="SSF48452">
    <property type="entry name" value="TPR-like"/>
    <property type="match status" value="1"/>
</dbReference>
<dbReference type="KEGG" id="pry:Prubr_37590"/>
<dbReference type="InterPro" id="IPR011990">
    <property type="entry name" value="TPR-like_helical_dom_sf"/>
</dbReference>
<dbReference type="GO" id="GO:1902201">
    <property type="term" value="P:negative regulation of bacterial-type flagellum-dependent cell motility"/>
    <property type="evidence" value="ECO:0007669"/>
    <property type="project" value="TreeGrafter"/>
</dbReference>
<dbReference type="Proteomes" id="UP000680866">
    <property type="component" value="Chromosome"/>
</dbReference>
<dbReference type="PROSITE" id="PS50887">
    <property type="entry name" value="GGDEF"/>
    <property type="match status" value="1"/>
</dbReference>
<reference evidence="2" key="1">
    <citation type="submission" date="2020-08" db="EMBL/GenBank/DDBJ databases">
        <title>Whole genome shotgun sequence of Polymorphospora rubra NBRC 101157.</title>
        <authorList>
            <person name="Komaki H."/>
            <person name="Tamura T."/>
        </authorList>
    </citation>
    <scope>NUCLEOTIDE SEQUENCE</scope>
    <source>
        <strain evidence="2">NBRC 101157</strain>
    </source>
</reference>
<gene>
    <name evidence="2" type="ORF">Prubr_37590</name>
</gene>
<keyword evidence="3" id="KW-1185">Reference proteome</keyword>
<dbReference type="PANTHER" id="PTHR45138:SF9">
    <property type="entry name" value="DIGUANYLATE CYCLASE DGCM-RELATED"/>
    <property type="match status" value="1"/>
</dbReference>
<dbReference type="SUPFAM" id="SSF55073">
    <property type="entry name" value="Nucleotide cyclase"/>
    <property type="match status" value="1"/>
</dbReference>
<evidence type="ECO:0000313" key="3">
    <source>
        <dbReference type="Proteomes" id="UP000680866"/>
    </source>
</evidence>
<proteinExistence type="predicted"/>
<dbReference type="GO" id="GO:0052621">
    <property type="term" value="F:diguanylate cyclase activity"/>
    <property type="evidence" value="ECO:0007669"/>
    <property type="project" value="TreeGrafter"/>
</dbReference>
<dbReference type="Pfam" id="PF00990">
    <property type="entry name" value="GGDEF"/>
    <property type="match status" value="1"/>
</dbReference>
<dbReference type="NCBIfam" id="TIGR00254">
    <property type="entry name" value="GGDEF"/>
    <property type="match status" value="1"/>
</dbReference>
<name>A0A810N4R9_9ACTN</name>
<dbReference type="InterPro" id="IPR029787">
    <property type="entry name" value="Nucleotide_cyclase"/>
</dbReference>
<dbReference type="PANTHER" id="PTHR45138">
    <property type="entry name" value="REGULATORY COMPONENTS OF SENSORY TRANSDUCTION SYSTEM"/>
    <property type="match status" value="1"/>
</dbReference>
<dbReference type="Gene3D" id="1.25.40.10">
    <property type="entry name" value="Tetratricopeptide repeat domain"/>
    <property type="match status" value="1"/>
</dbReference>
<dbReference type="InterPro" id="IPR000160">
    <property type="entry name" value="GGDEF_dom"/>
</dbReference>
<dbReference type="InterPro" id="IPR050469">
    <property type="entry name" value="Diguanylate_Cyclase"/>
</dbReference>
<dbReference type="GO" id="GO:0043709">
    <property type="term" value="P:cell adhesion involved in single-species biofilm formation"/>
    <property type="evidence" value="ECO:0007669"/>
    <property type="project" value="TreeGrafter"/>
</dbReference>
<evidence type="ECO:0000259" key="1">
    <source>
        <dbReference type="PROSITE" id="PS50887"/>
    </source>
</evidence>
<sequence>MGWLDQVTDQVEELTRARELMERDRSAEAVSQLDLVLTRTTDPYARADALVQRLSALINLGRTAEYARAAEMALAAAEDLAEPYLKGHVHALAALAAQDLGALDRCVTHLVRSVRALDSVTDPDQETAWAWHDLAMAYSYLGFHGYALGAIEQARSLGIRAGIAEEMFAAPGIRLRNAVALDHNGDSDGCLRVLRDIGADLDRILAAGDPSRLRPSSLAAYGYALARRGALGEQVGPRARGHDAAALLARGGYGARSHDLRRLGEVCLAITAGRPIEAAARLDTAAVATETLGAAEPARLRSLMYAHGGDHAAAHRADRHAFRLAAQRTDRLRDMYVDGIATRIDHEELRRTAEQYAGEAMTDPLTGLANRRQLDKYVETMIALGRPAVIGICDLDGFKAVNTAHGHHAGDLVLQRVAGVINRVMRRGDFVARYGGDEFVVVLTGAGLAEAGEVARRIGQAVAAEDWAALVPGTPVEVSIGFAEVTGSGAALREALASAFDVADREMMRARDRARAGT</sequence>
<dbReference type="Gene3D" id="3.30.70.270">
    <property type="match status" value="1"/>
</dbReference>
<dbReference type="GO" id="GO:0005886">
    <property type="term" value="C:plasma membrane"/>
    <property type="evidence" value="ECO:0007669"/>
    <property type="project" value="TreeGrafter"/>
</dbReference>
<organism evidence="2 3">
    <name type="scientific">Polymorphospora rubra</name>
    <dbReference type="NCBI Taxonomy" id="338584"/>
    <lineage>
        <taxon>Bacteria</taxon>
        <taxon>Bacillati</taxon>
        <taxon>Actinomycetota</taxon>
        <taxon>Actinomycetes</taxon>
        <taxon>Micromonosporales</taxon>
        <taxon>Micromonosporaceae</taxon>
        <taxon>Polymorphospora</taxon>
    </lineage>
</organism>
<dbReference type="AlphaFoldDB" id="A0A810N4R9"/>
<evidence type="ECO:0000313" key="2">
    <source>
        <dbReference type="EMBL" id="BCJ66738.1"/>
    </source>
</evidence>
<dbReference type="SMART" id="SM00267">
    <property type="entry name" value="GGDEF"/>
    <property type="match status" value="1"/>
</dbReference>
<dbReference type="InterPro" id="IPR043128">
    <property type="entry name" value="Rev_trsase/Diguanyl_cyclase"/>
</dbReference>
<accession>A0A810N4R9</accession>
<protein>
    <recommendedName>
        <fullName evidence="1">GGDEF domain-containing protein</fullName>
    </recommendedName>
</protein>
<dbReference type="CDD" id="cd01949">
    <property type="entry name" value="GGDEF"/>
    <property type="match status" value="1"/>
</dbReference>
<feature type="domain" description="GGDEF" evidence="1">
    <location>
        <begin position="386"/>
        <end position="518"/>
    </location>
</feature>
<dbReference type="EMBL" id="AP023359">
    <property type="protein sequence ID" value="BCJ66738.1"/>
    <property type="molecule type" value="Genomic_DNA"/>
</dbReference>